<feature type="domain" description="CoA carboxyltransferase C-terminal" evidence="1">
    <location>
        <begin position="1"/>
        <end position="143"/>
    </location>
</feature>
<dbReference type="Proteomes" id="UP000008703">
    <property type="component" value="Chromosome"/>
</dbReference>
<evidence type="ECO:0000313" key="2">
    <source>
        <dbReference type="EMBL" id="AEM85528.1"/>
    </source>
</evidence>
<dbReference type="GO" id="GO:0004658">
    <property type="term" value="F:propionyl-CoA carboxylase activity"/>
    <property type="evidence" value="ECO:0007669"/>
    <property type="project" value="TreeGrafter"/>
</dbReference>
<dbReference type="InterPro" id="IPR029045">
    <property type="entry name" value="ClpP/crotonase-like_dom_sf"/>
</dbReference>
<dbReference type="SUPFAM" id="SSF52096">
    <property type="entry name" value="ClpP/crotonase"/>
    <property type="match status" value="1"/>
</dbReference>
<evidence type="ECO:0000313" key="3">
    <source>
        <dbReference type="Proteomes" id="UP000008703"/>
    </source>
</evidence>
<evidence type="ECO:0000259" key="1">
    <source>
        <dbReference type="PROSITE" id="PS50989"/>
    </source>
</evidence>
<dbReference type="Gene3D" id="3.90.226.10">
    <property type="entry name" value="2-enoyl-CoA Hydratase, Chain A, domain 1"/>
    <property type="match status" value="1"/>
</dbReference>
<sequence length="162" mass="17388">MSLCDTPGFMVGPDAERTATVRHFSRLFVTGANLSVPVVALILRKAHGLGAMAMLGGSTHAPATAAWPSGELGAMGLEGAVRLGYRKELAAIADPGERDREYERLLAELYDRGKAVNAAAAPEVDDVIDPADSRRWITAALDDRHTEPIPAGPKRRPFIDTW</sequence>
<dbReference type="Pfam" id="PF01039">
    <property type="entry name" value="Carboxyl_trans"/>
    <property type="match status" value="1"/>
</dbReference>
<dbReference type="HOGENOM" id="CLU_1634502_0_0_11"/>
<dbReference type="eggNOG" id="COG4799">
    <property type="taxonomic scope" value="Bacteria"/>
</dbReference>
<keyword evidence="3" id="KW-1185">Reference proteome</keyword>
<reference evidence="2" key="1">
    <citation type="submission" date="2011-08" db="EMBL/GenBank/DDBJ databases">
        <title>Complete sequence of chromosome of Streptomyces violaceusniger Tu 4113.</title>
        <authorList>
            <consortium name="US DOE Joint Genome Institute"/>
            <person name="Lucas S."/>
            <person name="Han J."/>
            <person name="Lapidus A."/>
            <person name="Cheng J.-F."/>
            <person name="Goodwin L."/>
            <person name="Pitluck S."/>
            <person name="Peters L."/>
            <person name="Ivanova N."/>
            <person name="Daligault H."/>
            <person name="Detter J.C."/>
            <person name="Han C."/>
            <person name="Tapia R."/>
            <person name="Land M."/>
            <person name="Hauser L."/>
            <person name="Kyrpides N."/>
            <person name="Ivanova N."/>
            <person name="Pagani I."/>
            <person name="Hagen A."/>
            <person name="Katz L."/>
            <person name="Fiedler H.-P."/>
            <person name="Keasling J."/>
            <person name="Fortman J."/>
            <person name="Woyke T."/>
        </authorList>
    </citation>
    <scope>NUCLEOTIDE SEQUENCE [LARGE SCALE GENOMIC DNA]</scope>
    <source>
        <strain evidence="2">Tu 4113</strain>
    </source>
</reference>
<accession>G2PGE9</accession>
<dbReference type="KEGG" id="svl:Strvi_6032"/>
<organism evidence="2 3">
    <name type="scientific">Streptomyces violaceusniger (strain Tu 4113)</name>
    <dbReference type="NCBI Taxonomy" id="653045"/>
    <lineage>
        <taxon>Bacteria</taxon>
        <taxon>Bacillati</taxon>
        <taxon>Actinomycetota</taxon>
        <taxon>Actinomycetes</taxon>
        <taxon>Kitasatosporales</taxon>
        <taxon>Streptomycetaceae</taxon>
        <taxon>Streptomyces</taxon>
        <taxon>Streptomyces violaceusniger group</taxon>
    </lineage>
</organism>
<dbReference type="PANTHER" id="PTHR43842:SF2">
    <property type="entry name" value="PROPIONYL-COA CARBOXYLASE BETA CHAIN, MITOCHONDRIAL"/>
    <property type="match status" value="1"/>
</dbReference>
<gene>
    <name evidence="2" type="ORF">Strvi_6032</name>
</gene>
<protein>
    <submittedName>
        <fullName evidence="2">Carboxyl transferase</fullName>
    </submittedName>
</protein>
<dbReference type="InterPro" id="IPR051047">
    <property type="entry name" value="AccD/PCCB"/>
</dbReference>
<dbReference type="AlphaFoldDB" id="G2PGE9"/>
<name>G2PGE9_STRV4</name>
<proteinExistence type="predicted"/>
<dbReference type="GO" id="GO:0016740">
    <property type="term" value="F:transferase activity"/>
    <property type="evidence" value="ECO:0007669"/>
    <property type="project" value="UniProtKB-KW"/>
</dbReference>
<dbReference type="EMBL" id="CP002994">
    <property type="protein sequence ID" value="AEM85528.1"/>
    <property type="molecule type" value="Genomic_DNA"/>
</dbReference>
<dbReference type="PROSITE" id="PS50989">
    <property type="entry name" value="COA_CT_CTER"/>
    <property type="match status" value="1"/>
</dbReference>
<dbReference type="PANTHER" id="PTHR43842">
    <property type="entry name" value="PROPIONYL-COA CARBOXYLASE BETA CHAIN"/>
    <property type="match status" value="1"/>
</dbReference>
<dbReference type="InterPro" id="IPR034733">
    <property type="entry name" value="AcCoA_carboxyl_beta"/>
</dbReference>
<dbReference type="InterPro" id="IPR011763">
    <property type="entry name" value="COA_CT_C"/>
</dbReference>
<keyword evidence="2" id="KW-0808">Transferase</keyword>